<reference evidence="1" key="1">
    <citation type="submission" date="2019-12" db="EMBL/GenBank/DDBJ databases">
        <title>Genome sequencing and annotation of Brassica cretica.</title>
        <authorList>
            <person name="Studholme D.J."/>
            <person name="Sarris P."/>
        </authorList>
    </citation>
    <scope>NUCLEOTIDE SEQUENCE</scope>
    <source>
        <strain evidence="1">PFS-109/04</strain>
        <tissue evidence="1">Leaf</tissue>
    </source>
</reference>
<sequence>MLHRKLCNCTGSLRFFKRSYTDLEDELWRTLHLSHLYDPAVTLTEFEFCSHIYNKDNHNKSCSMIQLKLSHAIHWKLVSLELVEHGMLKQLPWNMFCDAASVLLSAASSWADEEVNHLPTVRVL</sequence>
<evidence type="ECO:0000313" key="1">
    <source>
        <dbReference type="EMBL" id="KAF3512258.1"/>
    </source>
</evidence>
<organism evidence="1 2">
    <name type="scientific">Brassica cretica</name>
    <name type="common">Mustard</name>
    <dbReference type="NCBI Taxonomy" id="69181"/>
    <lineage>
        <taxon>Eukaryota</taxon>
        <taxon>Viridiplantae</taxon>
        <taxon>Streptophyta</taxon>
        <taxon>Embryophyta</taxon>
        <taxon>Tracheophyta</taxon>
        <taxon>Spermatophyta</taxon>
        <taxon>Magnoliopsida</taxon>
        <taxon>eudicotyledons</taxon>
        <taxon>Gunneridae</taxon>
        <taxon>Pentapetalae</taxon>
        <taxon>rosids</taxon>
        <taxon>malvids</taxon>
        <taxon>Brassicales</taxon>
        <taxon>Brassicaceae</taxon>
        <taxon>Brassiceae</taxon>
        <taxon>Brassica</taxon>
    </lineage>
</organism>
<dbReference type="Proteomes" id="UP000712600">
    <property type="component" value="Unassembled WGS sequence"/>
</dbReference>
<protein>
    <submittedName>
        <fullName evidence="1">Uncharacterized protein</fullName>
    </submittedName>
</protein>
<name>A0A8S9P558_BRACR</name>
<gene>
    <name evidence="1" type="ORF">F2Q69_00002543</name>
</gene>
<evidence type="ECO:0000313" key="2">
    <source>
        <dbReference type="Proteomes" id="UP000712600"/>
    </source>
</evidence>
<accession>A0A8S9P558</accession>
<proteinExistence type="predicted"/>
<dbReference type="EMBL" id="QGKX02001521">
    <property type="protein sequence ID" value="KAF3512258.1"/>
    <property type="molecule type" value="Genomic_DNA"/>
</dbReference>
<dbReference type="AlphaFoldDB" id="A0A8S9P558"/>
<comment type="caution">
    <text evidence="1">The sequence shown here is derived from an EMBL/GenBank/DDBJ whole genome shotgun (WGS) entry which is preliminary data.</text>
</comment>